<evidence type="ECO:0000256" key="2">
    <source>
        <dbReference type="ARBA" id="ARBA00023015"/>
    </source>
</evidence>
<dbReference type="SUPFAM" id="SSF46785">
    <property type="entry name" value="Winged helix' DNA-binding domain"/>
    <property type="match status" value="1"/>
</dbReference>
<dbReference type="Gene3D" id="3.40.190.290">
    <property type="match status" value="1"/>
</dbReference>
<feature type="domain" description="HTH lysR-type" evidence="5">
    <location>
        <begin position="1"/>
        <end position="58"/>
    </location>
</feature>
<evidence type="ECO:0000259" key="5">
    <source>
        <dbReference type="PROSITE" id="PS50931"/>
    </source>
</evidence>
<dbReference type="RefSeq" id="WP_169417066.1">
    <property type="nucleotide sequence ID" value="NZ_JABBFX010000001.1"/>
</dbReference>
<comment type="caution">
    <text evidence="6">The sequence shown here is derived from an EMBL/GenBank/DDBJ whole genome shotgun (WGS) entry which is preliminary data.</text>
</comment>
<dbReference type="GO" id="GO:0003700">
    <property type="term" value="F:DNA-binding transcription factor activity"/>
    <property type="evidence" value="ECO:0007669"/>
    <property type="project" value="InterPro"/>
</dbReference>
<dbReference type="EMBL" id="JABBFX010000001">
    <property type="protein sequence ID" value="NML42814.1"/>
    <property type="molecule type" value="Genomic_DNA"/>
</dbReference>
<keyword evidence="7" id="KW-1185">Reference proteome</keyword>
<dbReference type="GO" id="GO:0003677">
    <property type="term" value="F:DNA binding"/>
    <property type="evidence" value="ECO:0007669"/>
    <property type="project" value="UniProtKB-KW"/>
</dbReference>
<gene>
    <name evidence="6" type="ORF">HHL11_03555</name>
</gene>
<accession>A0A848GWT2</accession>
<evidence type="ECO:0000313" key="7">
    <source>
        <dbReference type="Proteomes" id="UP000541185"/>
    </source>
</evidence>
<reference evidence="6 7" key="1">
    <citation type="submission" date="2020-04" db="EMBL/GenBank/DDBJ databases">
        <title>Ramlibacter sp. G-1-2-2 isolated from soil.</title>
        <authorList>
            <person name="Dahal R.H."/>
        </authorList>
    </citation>
    <scope>NUCLEOTIDE SEQUENCE [LARGE SCALE GENOMIC DNA]</scope>
    <source>
        <strain evidence="6 7">G-1-2-2</strain>
    </source>
</reference>
<comment type="similarity">
    <text evidence="1">Belongs to the LysR transcriptional regulatory family.</text>
</comment>
<keyword evidence="4" id="KW-0804">Transcription</keyword>
<dbReference type="GO" id="GO:0005829">
    <property type="term" value="C:cytosol"/>
    <property type="evidence" value="ECO:0007669"/>
    <property type="project" value="TreeGrafter"/>
</dbReference>
<proteinExistence type="inferred from homology"/>
<dbReference type="InterPro" id="IPR050950">
    <property type="entry name" value="HTH-type_LysR_regulators"/>
</dbReference>
<keyword evidence="3" id="KW-0238">DNA-binding</keyword>
<evidence type="ECO:0000256" key="3">
    <source>
        <dbReference type="ARBA" id="ARBA00023125"/>
    </source>
</evidence>
<evidence type="ECO:0000256" key="1">
    <source>
        <dbReference type="ARBA" id="ARBA00009437"/>
    </source>
</evidence>
<dbReference type="FunFam" id="1.10.10.10:FF:000001">
    <property type="entry name" value="LysR family transcriptional regulator"/>
    <property type="match status" value="1"/>
</dbReference>
<dbReference type="InterPro" id="IPR036390">
    <property type="entry name" value="WH_DNA-bd_sf"/>
</dbReference>
<dbReference type="SUPFAM" id="SSF53850">
    <property type="entry name" value="Periplasmic binding protein-like II"/>
    <property type="match status" value="1"/>
</dbReference>
<protein>
    <submittedName>
        <fullName evidence="6">LysR family transcriptional regulator</fullName>
    </submittedName>
</protein>
<evidence type="ECO:0000256" key="4">
    <source>
        <dbReference type="ARBA" id="ARBA00023163"/>
    </source>
</evidence>
<name>A0A848GWT2_9BURK</name>
<dbReference type="PANTHER" id="PTHR30419:SF8">
    <property type="entry name" value="NITROGEN ASSIMILATION TRANSCRIPTIONAL ACTIVATOR-RELATED"/>
    <property type="match status" value="1"/>
</dbReference>
<dbReference type="PANTHER" id="PTHR30419">
    <property type="entry name" value="HTH-TYPE TRANSCRIPTIONAL REGULATOR YBHD"/>
    <property type="match status" value="1"/>
</dbReference>
<dbReference type="Gene3D" id="1.10.10.10">
    <property type="entry name" value="Winged helix-like DNA-binding domain superfamily/Winged helix DNA-binding domain"/>
    <property type="match status" value="1"/>
</dbReference>
<dbReference type="Proteomes" id="UP000541185">
    <property type="component" value="Unassembled WGS sequence"/>
</dbReference>
<keyword evidence="2" id="KW-0805">Transcription regulation</keyword>
<evidence type="ECO:0000313" key="6">
    <source>
        <dbReference type="EMBL" id="NML42814.1"/>
    </source>
</evidence>
<sequence length="306" mass="32722">MDIKQLKYFSTVARLGSFSRAASTLKMAQPSLSKQISNLESELGTRLLVRNGRGVTPTEAGQRLIPHAHRILEEVAKAEADVRAAGAGRFAIGLPFTVAATIGTDLVAQLRHADPSANFAVFQGRSAFLLENLQTGAIDVAIMFRPSASPLVETTELTSEDLYLMASARAARALAGKGPIPVASLVDYALIEPSRPNAIRVALEDALRRARKVPNIAMEIDNIETIIDLVARDEGFAVLSKLSRSLAAQKDKVVPLPLAAPGLKIEICMAVSTRATLSQANARLVRLTADIGRKLLTAAAQRRQAS</sequence>
<dbReference type="Pfam" id="PF03466">
    <property type="entry name" value="LysR_substrate"/>
    <property type="match status" value="1"/>
</dbReference>
<dbReference type="PRINTS" id="PR00039">
    <property type="entry name" value="HTHLYSR"/>
</dbReference>
<dbReference type="InterPro" id="IPR036388">
    <property type="entry name" value="WH-like_DNA-bd_sf"/>
</dbReference>
<dbReference type="InterPro" id="IPR000847">
    <property type="entry name" value="LysR_HTH_N"/>
</dbReference>
<organism evidence="6 7">
    <name type="scientific">Ramlibacter agri</name>
    <dbReference type="NCBI Taxonomy" id="2728837"/>
    <lineage>
        <taxon>Bacteria</taxon>
        <taxon>Pseudomonadati</taxon>
        <taxon>Pseudomonadota</taxon>
        <taxon>Betaproteobacteria</taxon>
        <taxon>Burkholderiales</taxon>
        <taxon>Comamonadaceae</taxon>
        <taxon>Ramlibacter</taxon>
    </lineage>
</organism>
<dbReference type="AlphaFoldDB" id="A0A848GWT2"/>
<dbReference type="Pfam" id="PF00126">
    <property type="entry name" value="HTH_1"/>
    <property type="match status" value="1"/>
</dbReference>
<dbReference type="PROSITE" id="PS50931">
    <property type="entry name" value="HTH_LYSR"/>
    <property type="match status" value="1"/>
</dbReference>
<dbReference type="InterPro" id="IPR005119">
    <property type="entry name" value="LysR_subst-bd"/>
</dbReference>